<feature type="transmembrane region" description="Helical" evidence="8">
    <location>
        <begin position="161"/>
        <end position="178"/>
    </location>
</feature>
<dbReference type="PANTHER" id="PTHR30221">
    <property type="entry name" value="SMALL-CONDUCTANCE MECHANOSENSITIVE CHANNEL"/>
    <property type="match status" value="1"/>
</dbReference>
<proteinExistence type="inferred from homology"/>
<evidence type="ECO:0000256" key="6">
    <source>
        <dbReference type="ARBA" id="ARBA00023136"/>
    </source>
</evidence>
<sequence length="573" mass="64859">MKNISGLLFICLLNIHVSYAQPRAIAHKTDSINAVKQMLHTDSLRKNVKGFPVEAFHDTLFYIYAKLGSFTAEVRAKAVSKRIEKLADDYAFSTDSLKITQEDETSDIAYKDQLLVSIFDQDASLQNTTKDSLALKLKNKIGKAVIDYQVKTGWKTLLKETLLALLVVLVVVLLIYIISRAFKWFVRKGHALKGKLIKGVKINNYEVLNTDQEFGLLSSLVNLIKWVTIIVVIYLALPVMFGLFPFTQDISNQLLAYFLSPLKRIGLAVWDYVPNFITILVLVIIFRYVLRFFAYLKNEIEKGALKIPGFYADWANPTYQIVKVLTLAFMLIVIFPYMPGSDSPIFKGVSVFMGVLFTFGSAGALSNIVAGLVLTYMRAFKIGDRVQIGEITGDIFEKTILVTRIRTIQNEIVSIPNSTVMSSHTKNFSSEASEKGLIVYTTVTIGYDAPWRQVHQLLIDAALDTPMIEQEPTPYVLQTSLDDYYVSYRINAYTKEANKQSRIYSALHANIQDHFNKAGVEIMSPHYKALRDGNAITIPTDYLDKDYVQPAFQTESRDKSQETRTKMQNKKQE</sequence>
<evidence type="ECO:0000313" key="13">
    <source>
        <dbReference type="Proteomes" id="UP001216139"/>
    </source>
</evidence>
<dbReference type="PANTHER" id="PTHR30221:SF18">
    <property type="entry name" value="SLL0590 PROTEIN"/>
    <property type="match status" value="1"/>
</dbReference>
<name>A0ABY7T3E8_9SPHI</name>
<dbReference type="InterPro" id="IPR023408">
    <property type="entry name" value="MscS_beta-dom_sf"/>
</dbReference>
<keyword evidence="9" id="KW-0732">Signal</keyword>
<evidence type="ECO:0000256" key="7">
    <source>
        <dbReference type="SAM" id="MobiDB-lite"/>
    </source>
</evidence>
<dbReference type="InterPro" id="IPR049278">
    <property type="entry name" value="MS_channel_C"/>
</dbReference>
<dbReference type="SUPFAM" id="SSF50182">
    <property type="entry name" value="Sm-like ribonucleoproteins"/>
    <property type="match status" value="1"/>
</dbReference>
<feature type="transmembrane region" description="Helical" evidence="8">
    <location>
        <begin position="226"/>
        <end position="247"/>
    </location>
</feature>
<comment type="similarity">
    <text evidence="2">Belongs to the MscS (TC 1.A.23) family.</text>
</comment>
<dbReference type="InterPro" id="IPR011066">
    <property type="entry name" value="MscS_channel_C_sf"/>
</dbReference>
<feature type="transmembrane region" description="Helical" evidence="8">
    <location>
        <begin position="321"/>
        <end position="339"/>
    </location>
</feature>
<keyword evidence="3" id="KW-1003">Cell membrane</keyword>
<evidence type="ECO:0000259" key="11">
    <source>
        <dbReference type="Pfam" id="PF21082"/>
    </source>
</evidence>
<dbReference type="SUPFAM" id="SSF82689">
    <property type="entry name" value="Mechanosensitive channel protein MscS (YggB), C-terminal domain"/>
    <property type="match status" value="1"/>
</dbReference>
<comment type="subcellular location">
    <subcellularLocation>
        <location evidence="1">Cell membrane</location>
        <topology evidence="1">Multi-pass membrane protein</topology>
    </subcellularLocation>
</comment>
<organism evidence="12 13">
    <name type="scientific">Mucilaginibacter jinjuensis</name>
    <dbReference type="NCBI Taxonomy" id="1176721"/>
    <lineage>
        <taxon>Bacteria</taxon>
        <taxon>Pseudomonadati</taxon>
        <taxon>Bacteroidota</taxon>
        <taxon>Sphingobacteriia</taxon>
        <taxon>Sphingobacteriales</taxon>
        <taxon>Sphingobacteriaceae</taxon>
        <taxon>Mucilaginibacter</taxon>
    </lineage>
</organism>
<feature type="transmembrane region" description="Helical" evidence="8">
    <location>
        <begin position="351"/>
        <end position="377"/>
    </location>
</feature>
<dbReference type="Gene3D" id="3.30.70.100">
    <property type="match status" value="1"/>
</dbReference>
<evidence type="ECO:0000256" key="1">
    <source>
        <dbReference type="ARBA" id="ARBA00004651"/>
    </source>
</evidence>
<evidence type="ECO:0000256" key="9">
    <source>
        <dbReference type="SAM" id="SignalP"/>
    </source>
</evidence>
<keyword evidence="13" id="KW-1185">Reference proteome</keyword>
<feature type="transmembrane region" description="Helical" evidence="8">
    <location>
        <begin position="267"/>
        <end position="290"/>
    </location>
</feature>
<dbReference type="InterPro" id="IPR006685">
    <property type="entry name" value="MscS_channel_2nd"/>
</dbReference>
<feature type="domain" description="Mechanosensitive ion channel MscS" evidence="10">
    <location>
        <begin position="365"/>
        <end position="429"/>
    </location>
</feature>
<gene>
    <name evidence="12" type="ORF">PQO05_15985</name>
</gene>
<keyword evidence="6 8" id="KW-0472">Membrane</keyword>
<dbReference type="InterPro" id="IPR045275">
    <property type="entry name" value="MscS_archaea/bacteria_type"/>
</dbReference>
<evidence type="ECO:0000256" key="2">
    <source>
        <dbReference type="ARBA" id="ARBA00008017"/>
    </source>
</evidence>
<evidence type="ECO:0000259" key="10">
    <source>
        <dbReference type="Pfam" id="PF00924"/>
    </source>
</evidence>
<accession>A0ABY7T3E8</accession>
<feature type="domain" description="Mechanosensitive ion channel MscS C-terminal" evidence="11">
    <location>
        <begin position="441"/>
        <end position="522"/>
    </location>
</feature>
<feature type="chain" id="PRO_5046369297" evidence="9">
    <location>
        <begin position="21"/>
        <end position="573"/>
    </location>
</feature>
<feature type="compositionally biased region" description="Basic and acidic residues" evidence="7">
    <location>
        <begin position="555"/>
        <end position="573"/>
    </location>
</feature>
<keyword evidence="4 8" id="KW-0812">Transmembrane</keyword>
<evidence type="ECO:0000256" key="3">
    <source>
        <dbReference type="ARBA" id="ARBA00022475"/>
    </source>
</evidence>
<dbReference type="Pfam" id="PF00924">
    <property type="entry name" value="MS_channel_2nd"/>
    <property type="match status" value="1"/>
</dbReference>
<evidence type="ECO:0000256" key="8">
    <source>
        <dbReference type="SAM" id="Phobius"/>
    </source>
</evidence>
<dbReference type="Gene3D" id="2.30.30.60">
    <property type="match status" value="1"/>
</dbReference>
<dbReference type="Proteomes" id="UP001216139">
    <property type="component" value="Chromosome"/>
</dbReference>
<feature type="signal peptide" evidence="9">
    <location>
        <begin position="1"/>
        <end position="20"/>
    </location>
</feature>
<evidence type="ECO:0000313" key="12">
    <source>
        <dbReference type="EMBL" id="WCT10236.1"/>
    </source>
</evidence>
<protein>
    <submittedName>
        <fullName evidence="12">Mechanosensitive ion channel family protein</fullName>
    </submittedName>
</protein>
<keyword evidence="5 8" id="KW-1133">Transmembrane helix</keyword>
<dbReference type="Pfam" id="PF21082">
    <property type="entry name" value="MS_channel_3rd"/>
    <property type="match status" value="1"/>
</dbReference>
<evidence type="ECO:0000256" key="5">
    <source>
        <dbReference type="ARBA" id="ARBA00022989"/>
    </source>
</evidence>
<reference evidence="12 13" key="1">
    <citation type="submission" date="2023-02" db="EMBL/GenBank/DDBJ databases">
        <title>Genome sequence of Mucilaginibacter jinjuensis strain KACC 16571.</title>
        <authorList>
            <person name="Kim S."/>
            <person name="Heo J."/>
            <person name="Kwon S.-W."/>
        </authorList>
    </citation>
    <scope>NUCLEOTIDE SEQUENCE [LARGE SCALE GENOMIC DNA]</scope>
    <source>
        <strain evidence="12 13">KACC 16571</strain>
    </source>
</reference>
<dbReference type="InterPro" id="IPR010920">
    <property type="entry name" value="LSM_dom_sf"/>
</dbReference>
<dbReference type="RefSeq" id="WP_273628381.1">
    <property type="nucleotide sequence ID" value="NZ_CP117167.1"/>
</dbReference>
<dbReference type="EMBL" id="CP117167">
    <property type="protein sequence ID" value="WCT10236.1"/>
    <property type="molecule type" value="Genomic_DNA"/>
</dbReference>
<feature type="region of interest" description="Disordered" evidence="7">
    <location>
        <begin position="552"/>
        <end position="573"/>
    </location>
</feature>
<evidence type="ECO:0000256" key="4">
    <source>
        <dbReference type="ARBA" id="ARBA00022692"/>
    </source>
</evidence>